<reference evidence="1 2" key="1">
    <citation type="journal article" date="2017" name="Curr. Biol.">
        <title>The Evolution of Venom by Co-option of Single-Copy Genes.</title>
        <authorList>
            <person name="Martinson E.O."/>
            <person name="Mrinalini"/>
            <person name="Kelkar Y.D."/>
            <person name="Chang C.H."/>
            <person name="Werren J.H."/>
        </authorList>
    </citation>
    <scope>NUCLEOTIDE SEQUENCE [LARGE SCALE GENOMIC DNA]</scope>
    <source>
        <strain evidence="1 2">Alberta</strain>
        <tissue evidence="1">Whole body</tissue>
    </source>
</reference>
<proteinExistence type="predicted"/>
<protein>
    <submittedName>
        <fullName evidence="1">Uncharacterized protein</fullName>
    </submittedName>
</protein>
<dbReference type="EMBL" id="NNAY01004643">
    <property type="protein sequence ID" value="OXU17616.1"/>
    <property type="molecule type" value="Genomic_DNA"/>
</dbReference>
<evidence type="ECO:0000313" key="1">
    <source>
        <dbReference type="EMBL" id="OXU17616.1"/>
    </source>
</evidence>
<gene>
    <name evidence="1" type="ORF">TSAR_015403</name>
</gene>
<evidence type="ECO:0000313" key="2">
    <source>
        <dbReference type="Proteomes" id="UP000215335"/>
    </source>
</evidence>
<sequence>MFHIHVHYAQLRCISEKIAQKFEEPWQLSCRQWFSAFG</sequence>
<dbReference type="AlphaFoldDB" id="A0A232EGY0"/>
<dbReference type="Proteomes" id="UP000215335">
    <property type="component" value="Unassembled WGS sequence"/>
</dbReference>
<keyword evidence="2" id="KW-1185">Reference proteome</keyword>
<name>A0A232EGY0_9HYME</name>
<organism evidence="1 2">
    <name type="scientific">Trichomalopsis sarcophagae</name>
    <dbReference type="NCBI Taxonomy" id="543379"/>
    <lineage>
        <taxon>Eukaryota</taxon>
        <taxon>Metazoa</taxon>
        <taxon>Ecdysozoa</taxon>
        <taxon>Arthropoda</taxon>
        <taxon>Hexapoda</taxon>
        <taxon>Insecta</taxon>
        <taxon>Pterygota</taxon>
        <taxon>Neoptera</taxon>
        <taxon>Endopterygota</taxon>
        <taxon>Hymenoptera</taxon>
        <taxon>Apocrita</taxon>
        <taxon>Proctotrupomorpha</taxon>
        <taxon>Chalcidoidea</taxon>
        <taxon>Pteromalidae</taxon>
        <taxon>Pteromalinae</taxon>
        <taxon>Trichomalopsis</taxon>
    </lineage>
</organism>
<accession>A0A232EGY0</accession>
<comment type="caution">
    <text evidence="1">The sequence shown here is derived from an EMBL/GenBank/DDBJ whole genome shotgun (WGS) entry which is preliminary data.</text>
</comment>